<feature type="domain" description="Serpin" evidence="2">
    <location>
        <begin position="9"/>
        <end position="77"/>
    </location>
</feature>
<dbReference type="AlphaFoldDB" id="A0A498KHI5"/>
<evidence type="ECO:0000259" key="2">
    <source>
        <dbReference type="Pfam" id="PF00079"/>
    </source>
</evidence>
<gene>
    <name evidence="3" type="ORF">DVH24_006472</name>
</gene>
<name>A0A498KHI5_MALDO</name>
<dbReference type="InterPro" id="IPR042178">
    <property type="entry name" value="Serpin_sf_1"/>
</dbReference>
<dbReference type="EMBL" id="RDQH01000328">
    <property type="protein sequence ID" value="RXI05215.1"/>
    <property type="molecule type" value="Genomic_DNA"/>
</dbReference>
<dbReference type="InterPro" id="IPR036186">
    <property type="entry name" value="Serpin_sf"/>
</dbReference>
<protein>
    <recommendedName>
        <fullName evidence="2">Serpin domain-containing protein</fullName>
    </recommendedName>
</protein>
<dbReference type="Gene3D" id="3.30.497.10">
    <property type="entry name" value="Antithrombin, subunit I, domain 2"/>
    <property type="match status" value="1"/>
</dbReference>
<evidence type="ECO:0000256" key="1">
    <source>
        <dbReference type="ARBA" id="ARBA00009500"/>
    </source>
</evidence>
<accession>A0A498KHI5</accession>
<reference evidence="3 4" key="1">
    <citation type="submission" date="2018-10" db="EMBL/GenBank/DDBJ databases">
        <title>A high-quality apple genome assembly.</title>
        <authorList>
            <person name="Hu J."/>
        </authorList>
    </citation>
    <scope>NUCLEOTIDE SEQUENCE [LARGE SCALE GENOMIC DNA]</scope>
    <source>
        <strain evidence="4">cv. HFTH1</strain>
        <tissue evidence="3">Young leaf</tissue>
    </source>
</reference>
<evidence type="ECO:0000313" key="3">
    <source>
        <dbReference type="EMBL" id="RXI05215.1"/>
    </source>
</evidence>
<dbReference type="Pfam" id="PF00079">
    <property type="entry name" value="Serpin"/>
    <property type="match status" value="1"/>
</dbReference>
<comment type="caution">
    <text evidence="3">The sequence shown here is derived from an EMBL/GenBank/DDBJ whole genome shotgun (WGS) entry which is preliminary data.</text>
</comment>
<dbReference type="SUPFAM" id="SSF56574">
    <property type="entry name" value="Serpins"/>
    <property type="match status" value="1"/>
</dbReference>
<evidence type="ECO:0000313" key="4">
    <source>
        <dbReference type="Proteomes" id="UP000290289"/>
    </source>
</evidence>
<proteinExistence type="inferred from homology"/>
<keyword evidence="4" id="KW-1185">Reference proteome</keyword>
<comment type="similarity">
    <text evidence="1">Belongs to the serpin family.</text>
</comment>
<dbReference type="Proteomes" id="UP000290289">
    <property type="component" value="Chromosome 2"/>
</dbReference>
<dbReference type="STRING" id="3750.A0A498KHI5"/>
<organism evidence="3 4">
    <name type="scientific">Malus domestica</name>
    <name type="common">Apple</name>
    <name type="synonym">Pyrus malus</name>
    <dbReference type="NCBI Taxonomy" id="3750"/>
    <lineage>
        <taxon>Eukaryota</taxon>
        <taxon>Viridiplantae</taxon>
        <taxon>Streptophyta</taxon>
        <taxon>Embryophyta</taxon>
        <taxon>Tracheophyta</taxon>
        <taxon>Spermatophyta</taxon>
        <taxon>Magnoliopsida</taxon>
        <taxon>eudicotyledons</taxon>
        <taxon>Gunneridae</taxon>
        <taxon>Pentapetalae</taxon>
        <taxon>rosids</taxon>
        <taxon>fabids</taxon>
        <taxon>Rosales</taxon>
        <taxon>Rosaceae</taxon>
        <taxon>Amygdaloideae</taxon>
        <taxon>Maleae</taxon>
        <taxon>Malus</taxon>
    </lineage>
</organism>
<dbReference type="InterPro" id="IPR023796">
    <property type="entry name" value="Serpin_dom"/>
</dbReference>
<sequence>MDLKKPISNLTDVALRITKQLLTTEGKGKNMVYSPLSLQVLLSSVTAGSKGPTKKQLLSFLKSKSSDELNSLVSHLVPRVVRRIH</sequence>